<feature type="compositionally biased region" description="Acidic residues" evidence="2">
    <location>
        <begin position="29"/>
        <end position="55"/>
    </location>
</feature>
<evidence type="ECO:0000313" key="6">
    <source>
        <dbReference type="Proteomes" id="UP001595988"/>
    </source>
</evidence>
<reference evidence="6" key="1">
    <citation type="journal article" date="2019" name="Int. J. Syst. Evol. Microbiol.">
        <title>The Global Catalogue of Microorganisms (GCM) 10K type strain sequencing project: providing services to taxonomists for standard genome sequencing and annotation.</title>
        <authorList>
            <consortium name="The Broad Institute Genomics Platform"/>
            <consortium name="The Broad Institute Genome Sequencing Center for Infectious Disease"/>
            <person name="Wu L."/>
            <person name="Ma J."/>
        </authorList>
    </citation>
    <scope>NUCLEOTIDE SEQUENCE [LARGE SCALE GENOMIC DNA]</scope>
    <source>
        <strain evidence="6">CCUG 37257</strain>
    </source>
</reference>
<dbReference type="Pfam" id="PF11611">
    <property type="entry name" value="DUF4352"/>
    <property type="match status" value="1"/>
</dbReference>
<proteinExistence type="predicted"/>
<comment type="caution">
    <text evidence="5">The sequence shown here is derived from an EMBL/GenBank/DDBJ whole genome shotgun (WGS) entry which is preliminary data.</text>
</comment>
<name>A0ABV9K1N3_9BACI</name>
<keyword evidence="1 3" id="KW-0732">Signal</keyword>
<dbReference type="PROSITE" id="PS51257">
    <property type="entry name" value="PROKAR_LIPOPROTEIN"/>
    <property type="match status" value="1"/>
</dbReference>
<organism evidence="5 6">
    <name type="scientific">Oceanobacillus aidingensis</name>
    <dbReference type="NCBI Taxonomy" id="645964"/>
    <lineage>
        <taxon>Bacteria</taxon>
        <taxon>Bacillati</taxon>
        <taxon>Bacillota</taxon>
        <taxon>Bacilli</taxon>
        <taxon>Bacillales</taxon>
        <taxon>Bacillaceae</taxon>
        <taxon>Oceanobacillus</taxon>
    </lineage>
</organism>
<dbReference type="Gene3D" id="2.60.40.1240">
    <property type="match status" value="1"/>
</dbReference>
<feature type="signal peptide" evidence="3">
    <location>
        <begin position="1"/>
        <end position="19"/>
    </location>
</feature>
<evidence type="ECO:0000313" key="5">
    <source>
        <dbReference type="EMBL" id="MFC4663797.1"/>
    </source>
</evidence>
<evidence type="ECO:0000259" key="4">
    <source>
        <dbReference type="Pfam" id="PF11611"/>
    </source>
</evidence>
<sequence>MKKLLLAALFLSLLLAACSSDSGSGETADTAEEENSETAENENDTDTSDTSEEDKEVYSIGDTAVITSDLYEFDYEVTVNDFYFAEEANGKPMEDIMSTSDDNFKLAVADVTFKNISDEAYVPHDMYSANLSAIDEDGGEISYNEFFPEADEELAPGEEITGPLVYVESVDYADTFLLKFEMMSDEETHFELPNPNQ</sequence>
<evidence type="ECO:0000256" key="2">
    <source>
        <dbReference type="SAM" id="MobiDB-lite"/>
    </source>
</evidence>
<dbReference type="InterPro" id="IPR029051">
    <property type="entry name" value="DUF4352"/>
</dbReference>
<dbReference type="InterPro" id="IPR029050">
    <property type="entry name" value="Immunoprotect_excell_Ig-like"/>
</dbReference>
<gene>
    <name evidence="5" type="ORF">ACFO3P_16590</name>
</gene>
<dbReference type="EMBL" id="JBHSFT010000045">
    <property type="protein sequence ID" value="MFC4663797.1"/>
    <property type="molecule type" value="Genomic_DNA"/>
</dbReference>
<evidence type="ECO:0000256" key="1">
    <source>
        <dbReference type="ARBA" id="ARBA00022729"/>
    </source>
</evidence>
<feature type="region of interest" description="Disordered" evidence="2">
    <location>
        <begin position="20"/>
        <end position="56"/>
    </location>
</feature>
<protein>
    <submittedName>
        <fullName evidence="5">DUF4352 domain-containing protein</fullName>
    </submittedName>
</protein>
<evidence type="ECO:0000256" key="3">
    <source>
        <dbReference type="SAM" id="SignalP"/>
    </source>
</evidence>
<feature type="chain" id="PRO_5045613623" evidence="3">
    <location>
        <begin position="20"/>
        <end position="197"/>
    </location>
</feature>
<accession>A0ABV9K1N3</accession>
<dbReference type="RefSeq" id="WP_379542527.1">
    <property type="nucleotide sequence ID" value="NZ_JBHSFT010000045.1"/>
</dbReference>
<dbReference type="Proteomes" id="UP001595988">
    <property type="component" value="Unassembled WGS sequence"/>
</dbReference>
<keyword evidence="6" id="KW-1185">Reference proteome</keyword>
<feature type="domain" description="DUF4352" evidence="4">
    <location>
        <begin position="75"/>
        <end position="184"/>
    </location>
</feature>